<keyword evidence="6" id="KW-0460">Magnesium</keyword>
<evidence type="ECO:0000313" key="9">
    <source>
        <dbReference type="EMBL" id="SHJ17297.1"/>
    </source>
</evidence>
<keyword evidence="9" id="KW-0255">Endonuclease</keyword>
<evidence type="ECO:0000256" key="1">
    <source>
        <dbReference type="ARBA" id="ARBA00001946"/>
    </source>
</evidence>
<feature type="domain" description="PIN" evidence="8">
    <location>
        <begin position="6"/>
        <end position="117"/>
    </location>
</feature>
<dbReference type="Pfam" id="PF01850">
    <property type="entry name" value="PIN"/>
    <property type="match status" value="1"/>
</dbReference>
<comment type="similarity">
    <text evidence="7">Belongs to the PINc/VapC protein family.</text>
</comment>
<dbReference type="GeneID" id="92712902"/>
<comment type="cofactor">
    <cofactor evidence="1">
        <name>Mg(2+)</name>
        <dbReference type="ChEBI" id="CHEBI:18420"/>
    </cofactor>
</comment>
<keyword evidence="4" id="KW-0479">Metal-binding</keyword>
<dbReference type="CDD" id="cd18743">
    <property type="entry name" value="PIN_VapC4-5_FitB-like"/>
    <property type="match status" value="1"/>
</dbReference>
<sequence>MKTKGYLLDTNICISMLKNQHGVREAILKVKPENCYVSEITLGELYFGASFSNNKEERLKDVAFVVDHFKVIPVSETLPLFGDIKADLRREGKLIDDFDILIGCAAILNHLTIVTDNIKHLGRLPGIIVENRTNRSI</sequence>
<accession>A0A1M6H4V7</accession>
<evidence type="ECO:0000259" key="8">
    <source>
        <dbReference type="Pfam" id="PF01850"/>
    </source>
</evidence>
<keyword evidence="2" id="KW-1277">Toxin-antitoxin system</keyword>
<dbReference type="PANTHER" id="PTHR33653:SF1">
    <property type="entry name" value="RIBONUCLEASE VAPC2"/>
    <property type="match status" value="1"/>
</dbReference>
<dbReference type="GO" id="GO:0004519">
    <property type="term" value="F:endonuclease activity"/>
    <property type="evidence" value="ECO:0007669"/>
    <property type="project" value="UniProtKB-KW"/>
</dbReference>
<proteinExistence type="inferred from homology"/>
<organism evidence="9 10">
    <name type="scientific">Bacteroides stercorirosoris</name>
    <dbReference type="NCBI Taxonomy" id="871324"/>
    <lineage>
        <taxon>Bacteria</taxon>
        <taxon>Pseudomonadati</taxon>
        <taxon>Bacteroidota</taxon>
        <taxon>Bacteroidia</taxon>
        <taxon>Bacteroidales</taxon>
        <taxon>Bacteroidaceae</taxon>
        <taxon>Bacteroides</taxon>
    </lineage>
</organism>
<gene>
    <name evidence="9" type="ORF">SAMN05444350_11749</name>
</gene>
<evidence type="ECO:0000256" key="4">
    <source>
        <dbReference type="ARBA" id="ARBA00022723"/>
    </source>
</evidence>
<dbReference type="InterPro" id="IPR029060">
    <property type="entry name" value="PIN-like_dom_sf"/>
</dbReference>
<dbReference type="AlphaFoldDB" id="A0A1M6H4V7"/>
<dbReference type="InterPro" id="IPR050556">
    <property type="entry name" value="Type_II_TA_system_RNase"/>
</dbReference>
<evidence type="ECO:0000256" key="5">
    <source>
        <dbReference type="ARBA" id="ARBA00022801"/>
    </source>
</evidence>
<dbReference type="EMBL" id="FQZN01000017">
    <property type="protein sequence ID" value="SHJ17297.1"/>
    <property type="molecule type" value="Genomic_DNA"/>
</dbReference>
<name>A0A1M6H4V7_9BACE</name>
<dbReference type="GO" id="GO:0016787">
    <property type="term" value="F:hydrolase activity"/>
    <property type="evidence" value="ECO:0007669"/>
    <property type="project" value="UniProtKB-KW"/>
</dbReference>
<evidence type="ECO:0000256" key="2">
    <source>
        <dbReference type="ARBA" id="ARBA00022649"/>
    </source>
</evidence>
<evidence type="ECO:0000256" key="7">
    <source>
        <dbReference type="ARBA" id="ARBA00038093"/>
    </source>
</evidence>
<evidence type="ECO:0000313" key="10">
    <source>
        <dbReference type="Proteomes" id="UP000184192"/>
    </source>
</evidence>
<evidence type="ECO:0000256" key="6">
    <source>
        <dbReference type="ARBA" id="ARBA00022842"/>
    </source>
</evidence>
<dbReference type="SUPFAM" id="SSF88723">
    <property type="entry name" value="PIN domain-like"/>
    <property type="match status" value="1"/>
</dbReference>
<dbReference type="InterPro" id="IPR002716">
    <property type="entry name" value="PIN_dom"/>
</dbReference>
<dbReference type="Gene3D" id="3.40.50.1010">
    <property type="entry name" value="5'-nuclease"/>
    <property type="match status" value="1"/>
</dbReference>
<reference evidence="10" key="1">
    <citation type="submission" date="2016-11" db="EMBL/GenBank/DDBJ databases">
        <authorList>
            <person name="Varghese N."/>
            <person name="Submissions S."/>
        </authorList>
    </citation>
    <scope>NUCLEOTIDE SEQUENCE [LARGE SCALE GENOMIC DNA]</scope>
    <source>
        <strain evidence="10">DSM 26884</strain>
    </source>
</reference>
<dbReference type="Proteomes" id="UP000184192">
    <property type="component" value="Unassembled WGS sequence"/>
</dbReference>
<keyword evidence="3" id="KW-0540">Nuclease</keyword>
<dbReference type="PANTHER" id="PTHR33653">
    <property type="entry name" value="RIBONUCLEASE VAPC2"/>
    <property type="match status" value="1"/>
</dbReference>
<evidence type="ECO:0000256" key="3">
    <source>
        <dbReference type="ARBA" id="ARBA00022722"/>
    </source>
</evidence>
<dbReference type="GO" id="GO:0046872">
    <property type="term" value="F:metal ion binding"/>
    <property type="evidence" value="ECO:0007669"/>
    <property type="project" value="UniProtKB-KW"/>
</dbReference>
<keyword evidence="5" id="KW-0378">Hydrolase</keyword>
<keyword evidence="10" id="KW-1185">Reference proteome</keyword>
<protein>
    <submittedName>
        <fullName evidence="9">tRNA(fMet)-specific endonuclease VapC</fullName>
    </submittedName>
</protein>
<dbReference type="RefSeq" id="WP_025834395.1">
    <property type="nucleotide sequence ID" value="NZ_FQZN01000017.1"/>
</dbReference>